<feature type="region of interest" description="Disordered" evidence="1">
    <location>
        <begin position="74"/>
        <end position="164"/>
    </location>
</feature>
<protein>
    <submittedName>
        <fullName evidence="2">Uncharacterized protein</fullName>
    </submittedName>
</protein>
<dbReference type="RefSeq" id="XP_009543635.1">
    <property type="nucleotide sequence ID" value="XM_009545340.1"/>
</dbReference>
<evidence type="ECO:0000313" key="2">
    <source>
        <dbReference type="EMBL" id="ETW83906.1"/>
    </source>
</evidence>
<reference evidence="2 3" key="1">
    <citation type="journal article" date="2012" name="New Phytol.">
        <title>Insight into trade-off between wood decay and parasitism from the genome of a fungal forest pathogen.</title>
        <authorList>
            <person name="Olson A."/>
            <person name="Aerts A."/>
            <person name="Asiegbu F."/>
            <person name="Belbahri L."/>
            <person name="Bouzid O."/>
            <person name="Broberg A."/>
            <person name="Canback B."/>
            <person name="Coutinho P.M."/>
            <person name="Cullen D."/>
            <person name="Dalman K."/>
            <person name="Deflorio G."/>
            <person name="van Diepen L.T."/>
            <person name="Dunand C."/>
            <person name="Duplessis S."/>
            <person name="Durling M."/>
            <person name="Gonthier P."/>
            <person name="Grimwood J."/>
            <person name="Fossdal C.G."/>
            <person name="Hansson D."/>
            <person name="Henrissat B."/>
            <person name="Hietala A."/>
            <person name="Himmelstrand K."/>
            <person name="Hoffmeister D."/>
            <person name="Hogberg N."/>
            <person name="James T.Y."/>
            <person name="Karlsson M."/>
            <person name="Kohler A."/>
            <person name="Kues U."/>
            <person name="Lee Y.H."/>
            <person name="Lin Y.C."/>
            <person name="Lind M."/>
            <person name="Lindquist E."/>
            <person name="Lombard V."/>
            <person name="Lucas S."/>
            <person name="Lunden K."/>
            <person name="Morin E."/>
            <person name="Murat C."/>
            <person name="Park J."/>
            <person name="Raffaello T."/>
            <person name="Rouze P."/>
            <person name="Salamov A."/>
            <person name="Schmutz J."/>
            <person name="Solheim H."/>
            <person name="Stahlberg J."/>
            <person name="Velez H."/>
            <person name="de Vries R.P."/>
            <person name="Wiebenga A."/>
            <person name="Woodward S."/>
            <person name="Yakovlev I."/>
            <person name="Garbelotto M."/>
            <person name="Martin F."/>
            <person name="Grigoriev I.V."/>
            <person name="Stenlid J."/>
        </authorList>
    </citation>
    <scope>NUCLEOTIDE SEQUENCE [LARGE SCALE GENOMIC DNA]</scope>
    <source>
        <strain evidence="2 3">TC 32-1</strain>
    </source>
</reference>
<dbReference type="OrthoDB" id="3260925at2759"/>
<feature type="region of interest" description="Disordered" evidence="1">
    <location>
        <begin position="1"/>
        <end position="58"/>
    </location>
</feature>
<proteinExistence type="predicted"/>
<dbReference type="EMBL" id="KI925456">
    <property type="protein sequence ID" value="ETW83906.1"/>
    <property type="molecule type" value="Genomic_DNA"/>
</dbReference>
<dbReference type="InParanoid" id="W4KFT1"/>
<sequence length="220" mass="23991">MSSSSTRSLSPPPRMPSPQPLHTPLPSPHLIQRQRSRQRLISAPQSPPIPPTLIGSPLLKKTVAYPRQRVLSSQLKADIWLDGDDFGTRKEKSHSPPLTGSPSRERQPGRGFHRRVASISISPRARARSPPPSPPRSGPPPPVPPIPAFYLSAGDRKPILQPRDTNLHPVVPIYIPDLRSLSSESDASSRARLGVTCKSNDAMTCIKFFSIHNGGRTTSA</sequence>
<dbReference type="AlphaFoldDB" id="W4KFT1"/>
<evidence type="ECO:0000256" key="1">
    <source>
        <dbReference type="SAM" id="MobiDB-lite"/>
    </source>
</evidence>
<dbReference type="Proteomes" id="UP000030671">
    <property type="component" value="Unassembled WGS sequence"/>
</dbReference>
<dbReference type="GeneID" id="20675087"/>
<organism evidence="2 3">
    <name type="scientific">Heterobasidion irregulare (strain TC 32-1)</name>
    <dbReference type="NCBI Taxonomy" id="747525"/>
    <lineage>
        <taxon>Eukaryota</taxon>
        <taxon>Fungi</taxon>
        <taxon>Dikarya</taxon>
        <taxon>Basidiomycota</taxon>
        <taxon>Agaricomycotina</taxon>
        <taxon>Agaricomycetes</taxon>
        <taxon>Russulales</taxon>
        <taxon>Bondarzewiaceae</taxon>
        <taxon>Heterobasidion</taxon>
        <taxon>Heterobasidion annosum species complex</taxon>
    </lineage>
</organism>
<accession>W4KFT1</accession>
<name>W4KFT1_HETIT</name>
<dbReference type="eggNOG" id="ENOG502SXKA">
    <property type="taxonomic scope" value="Eukaryota"/>
</dbReference>
<dbReference type="KEGG" id="hir:HETIRDRAFT_438899"/>
<feature type="compositionally biased region" description="Pro residues" evidence="1">
    <location>
        <begin position="129"/>
        <end position="147"/>
    </location>
</feature>
<evidence type="ECO:0000313" key="3">
    <source>
        <dbReference type="Proteomes" id="UP000030671"/>
    </source>
</evidence>
<dbReference type="HOGENOM" id="CLU_109930_0_0_1"/>
<gene>
    <name evidence="2" type="ORF">HETIRDRAFT_438899</name>
</gene>
<feature type="compositionally biased region" description="Pro residues" evidence="1">
    <location>
        <begin position="10"/>
        <end position="27"/>
    </location>
</feature>
<keyword evidence="3" id="KW-1185">Reference proteome</keyword>